<dbReference type="GO" id="GO:0000155">
    <property type="term" value="F:phosphorelay sensor kinase activity"/>
    <property type="evidence" value="ECO:0007669"/>
    <property type="project" value="InterPro"/>
</dbReference>
<accession>A0A5B8V8Q4</accession>
<keyword evidence="6 11" id="KW-0418">Kinase</keyword>
<dbReference type="EC" id="2.7.13.3" evidence="2"/>
<dbReference type="Pfam" id="PF07730">
    <property type="entry name" value="HisKA_3"/>
    <property type="match status" value="1"/>
</dbReference>
<evidence type="ECO:0000256" key="5">
    <source>
        <dbReference type="ARBA" id="ARBA00022741"/>
    </source>
</evidence>
<evidence type="ECO:0000313" key="11">
    <source>
        <dbReference type="EMBL" id="QEC67877.1"/>
    </source>
</evidence>
<dbReference type="SMART" id="SM00387">
    <property type="entry name" value="HATPase_c"/>
    <property type="match status" value="1"/>
</dbReference>
<evidence type="ECO:0000256" key="1">
    <source>
        <dbReference type="ARBA" id="ARBA00000085"/>
    </source>
</evidence>
<dbReference type="InterPro" id="IPR005467">
    <property type="entry name" value="His_kinase_dom"/>
</dbReference>
<evidence type="ECO:0000259" key="10">
    <source>
        <dbReference type="PROSITE" id="PS50109"/>
    </source>
</evidence>
<dbReference type="SUPFAM" id="SSF55874">
    <property type="entry name" value="ATPase domain of HSP90 chaperone/DNA topoisomerase II/histidine kinase"/>
    <property type="match status" value="1"/>
</dbReference>
<reference evidence="11 12" key="1">
    <citation type="journal article" date="2016" name="Int. J. Syst. Evol. Microbiol.">
        <title>Panacibacter ginsenosidivorans gen. nov., sp. nov., with ginsenoside converting activity isolated from soil of a ginseng field.</title>
        <authorList>
            <person name="Siddiqi M.Z."/>
            <person name="Muhammad Shafi S."/>
            <person name="Choi K.D."/>
            <person name="Im W.T."/>
        </authorList>
    </citation>
    <scope>NUCLEOTIDE SEQUENCE [LARGE SCALE GENOMIC DNA]</scope>
    <source>
        <strain evidence="11 12">Gsoil1550</strain>
    </source>
</reference>
<organism evidence="11 12">
    <name type="scientific">Panacibacter ginsenosidivorans</name>
    <dbReference type="NCBI Taxonomy" id="1813871"/>
    <lineage>
        <taxon>Bacteria</taxon>
        <taxon>Pseudomonadati</taxon>
        <taxon>Bacteroidota</taxon>
        <taxon>Chitinophagia</taxon>
        <taxon>Chitinophagales</taxon>
        <taxon>Chitinophagaceae</taxon>
        <taxon>Panacibacter</taxon>
    </lineage>
</organism>
<evidence type="ECO:0000256" key="9">
    <source>
        <dbReference type="SAM" id="Phobius"/>
    </source>
</evidence>
<dbReference type="InterPro" id="IPR050482">
    <property type="entry name" value="Sensor_HK_TwoCompSys"/>
</dbReference>
<dbReference type="GO" id="GO:0046983">
    <property type="term" value="F:protein dimerization activity"/>
    <property type="evidence" value="ECO:0007669"/>
    <property type="project" value="InterPro"/>
</dbReference>
<evidence type="ECO:0000256" key="8">
    <source>
        <dbReference type="ARBA" id="ARBA00023012"/>
    </source>
</evidence>
<name>A0A5B8V8Q4_9BACT</name>
<evidence type="ECO:0000256" key="6">
    <source>
        <dbReference type="ARBA" id="ARBA00022777"/>
    </source>
</evidence>
<proteinExistence type="predicted"/>
<dbReference type="PROSITE" id="PS50109">
    <property type="entry name" value="HIS_KIN"/>
    <property type="match status" value="1"/>
</dbReference>
<evidence type="ECO:0000256" key="4">
    <source>
        <dbReference type="ARBA" id="ARBA00022679"/>
    </source>
</evidence>
<keyword evidence="9" id="KW-0472">Membrane</keyword>
<dbReference type="Gene3D" id="3.30.565.10">
    <property type="entry name" value="Histidine kinase-like ATPase, C-terminal domain"/>
    <property type="match status" value="1"/>
</dbReference>
<dbReference type="PANTHER" id="PTHR24421">
    <property type="entry name" value="NITRATE/NITRITE SENSOR PROTEIN NARX-RELATED"/>
    <property type="match status" value="1"/>
</dbReference>
<keyword evidence="12" id="KW-1185">Reference proteome</keyword>
<dbReference type="AlphaFoldDB" id="A0A5B8V8Q4"/>
<feature type="transmembrane region" description="Helical" evidence="9">
    <location>
        <begin position="6"/>
        <end position="31"/>
    </location>
</feature>
<dbReference type="RefSeq" id="WP_147189684.1">
    <property type="nucleotide sequence ID" value="NZ_CP042435.1"/>
</dbReference>
<keyword evidence="9" id="KW-1133">Transmembrane helix</keyword>
<dbReference type="Pfam" id="PF02518">
    <property type="entry name" value="HATPase_c"/>
    <property type="match status" value="1"/>
</dbReference>
<sequence>MEKNEIILAVFMLTLLAILIAGFLLFIFIWYRKKRNNYLQEKAFAEISYKKELLQTQLEIQEQTFKIISEEIHDNIGQTLSFVKLNLSTIKTDDNIISAKITESNELLNKTIHDLRDLSRSLNPGFISDIGLANAIKQQLQLLEKTGRYTVVFTAEGTEYKNDPQRELVVFRVIQELLNNIVKHAVASVITTTIQYQPEQLVISVKDNGNGFDIENKSAAAHKSLGLRNMYNRMKLVNGSMQITSARGSGTTAIIRLAKDSFSLLKK</sequence>
<protein>
    <recommendedName>
        <fullName evidence="2">histidine kinase</fullName>
        <ecNumber evidence="2">2.7.13.3</ecNumber>
    </recommendedName>
</protein>
<dbReference type="GO" id="GO:0005524">
    <property type="term" value="F:ATP binding"/>
    <property type="evidence" value="ECO:0007669"/>
    <property type="project" value="UniProtKB-KW"/>
</dbReference>
<keyword evidence="4" id="KW-0808">Transferase</keyword>
<dbReference type="InterPro" id="IPR003594">
    <property type="entry name" value="HATPase_dom"/>
</dbReference>
<keyword evidence="8" id="KW-0902">Two-component regulatory system</keyword>
<dbReference type="InterPro" id="IPR011712">
    <property type="entry name" value="Sig_transdc_His_kin_sub3_dim/P"/>
</dbReference>
<dbReference type="PANTHER" id="PTHR24421:SF10">
    <property type="entry name" value="NITRATE_NITRITE SENSOR PROTEIN NARQ"/>
    <property type="match status" value="1"/>
</dbReference>
<evidence type="ECO:0000256" key="2">
    <source>
        <dbReference type="ARBA" id="ARBA00012438"/>
    </source>
</evidence>
<dbReference type="KEGG" id="pgin:FRZ67_11415"/>
<keyword evidence="9" id="KW-0812">Transmembrane</keyword>
<dbReference type="OrthoDB" id="9760839at2"/>
<dbReference type="InterPro" id="IPR036890">
    <property type="entry name" value="HATPase_C_sf"/>
</dbReference>
<evidence type="ECO:0000256" key="3">
    <source>
        <dbReference type="ARBA" id="ARBA00022553"/>
    </source>
</evidence>
<keyword evidence="3" id="KW-0597">Phosphoprotein</keyword>
<dbReference type="Proteomes" id="UP000321533">
    <property type="component" value="Chromosome"/>
</dbReference>
<keyword evidence="5" id="KW-0547">Nucleotide-binding</keyword>
<evidence type="ECO:0000256" key="7">
    <source>
        <dbReference type="ARBA" id="ARBA00022840"/>
    </source>
</evidence>
<dbReference type="CDD" id="cd16917">
    <property type="entry name" value="HATPase_UhpB-NarQ-NarX-like"/>
    <property type="match status" value="1"/>
</dbReference>
<dbReference type="EMBL" id="CP042435">
    <property type="protein sequence ID" value="QEC67877.1"/>
    <property type="molecule type" value="Genomic_DNA"/>
</dbReference>
<gene>
    <name evidence="11" type="ORF">FRZ67_11415</name>
</gene>
<comment type="catalytic activity">
    <reaction evidence="1">
        <text>ATP + protein L-histidine = ADP + protein N-phospho-L-histidine.</text>
        <dbReference type="EC" id="2.7.13.3"/>
    </reaction>
</comment>
<evidence type="ECO:0000313" key="12">
    <source>
        <dbReference type="Proteomes" id="UP000321533"/>
    </source>
</evidence>
<dbReference type="Gene3D" id="1.20.5.1930">
    <property type="match status" value="1"/>
</dbReference>
<dbReference type="GO" id="GO:0016020">
    <property type="term" value="C:membrane"/>
    <property type="evidence" value="ECO:0007669"/>
    <property type="project" value="InterPro"/>
</dbReference>
<keyword evidence="7" id="KW-0067">ATP-binding</keyword>
<feature type="domain" description="Histidine kinase" evidence="10">
    <location>
        <begin position="67"/>
        <end position="261"/>
    </location>
</feature>